<dbReference type="InterPro" id="IPR058519">
    <property type="entry name" value="DUF8206"/>
</dbReference>
<dbReference type="EMBL" id="BEXD01003591">
    <property type="protein sequence ID" value="GBC01567.1"/>
    <property type="molecule type" value="Genomic_DNA"/>
</dbReference>
<accession>A0A2Z6SA55</accession>
<dbReference type="InterPro" id="IPR025662">
    <property type="entry name" value="Sigma_54_int_dom_ATP-bd_1"/>
</dbReference>
<name>A0A2Z6SA55_9GLOM</name>
<feature type="domain" description="DUF8206" evidence="1">
    <location>
        <begin position="617"/>
        <end position="695"/>
    </location>
</feature>
<comment type="caution">
    <text evidence="2">The sequence shown here is derived from an EMBL/GenBank/DDBJ whole genome shotgun (WGS) entry which is preliminary data.</text>
</comment>
<keyword evidence="3" id="KW-1185">Reference proteome</keyword>
<dbReference type="STRING" id="94130.A0A2Z6SA55"/>
<dbReference type="PANTHER" id="PTHR32046">
    <property type="entry name" value="G DOMAIN-CONTAINING PROTEIN"/>
    <property type="match status" value="1"/>
</dbReference>
<dbReference type="Gene3D" id="3.40.50.300">
    <property type="entry name" value="P-loop containing nucleotide triphosphate hydrolases"/>
    <property type="match status" value="1"/>
</dbReference>
<gene>
    <name evidence="2" type="ORF">RclHR1_04230012</name>
</gene>
<dbReference type="Proteomes" id="UP000247702">
    <property type="component" value="Unassembled WGS sequence"/>
</dbReference>
<evidence type="ECO:0000259" key="1">
    <source>
        <dbReference type="Pfam" id="PF26633"/>
    </source>
</evidence>
<dbReference type="AlphaFoldDB" id="A0A2Z6SA55"/>
<dbReference type="PROSITE" id="PS00675">
    <property type="entry name" value="SIGMA54_INTERACT_1"/>
    <property type="match status" value="1"/>
</dbReference>
<organism evidence="2 3">
    <name type="scientific">Rhizophagus clarus</name>
    <dbReference type="NCBI Taxonomy" id="94130"/>
    <lineage>
        <taxon>Eukaryota</taxon>
        <taxon>Fungi</taxon>
        <taxon>Fungi incertae sedis</taxon>
        <taxon>Mucoromycota</taxon>
        <taxon>Glomeromycotina</taxon>
        <taxon>Glomeromycetes</taxon>
        <taxon>Glomerales</taxon>
        <taxon>Glomeraceae</taxon>
        <taxon>Rhizophagus</taxon>
    </lineage>
</organism>
<proteinExistence type="predicted"/>
<protein>
    <recommendedName>
        <fullName evidence="1">DUF8206 domain-containing protein</fullName>
    </recommendedName>
</protein>
<evidence type="ECO:0000313" key="3">
    <source>
        <dbReference type="Proteomes" id="UP000247702"/>
    </source>
</evidence>
<sequence length="866" mass="101129">MSYNQKVNSVSDNIHKQYEFKKQTILADESLTENEKSEEIKAITITYDGVKVALNEGVKRICENCNQECLATLYCEHCVRNYLKANFSNWTSGNDNIDNLIQECQMKTFGPNNVIEWIPYYKLQNIKYLKKGVYTESDWIDGRYDEWDSKNRQLKRYGSCKVMLKRLENVKSASQSWFEEVVVNNVWNDAVQYHGLTQDPLNGNYMLVMKQCSDADPLKRSDINIISNKINELNQFENLIEPKKSTEVEEQAFNSNDSYITETDSTFKDMQIDSKKETMRQQIRKYDDALSQDEINILLLGETGVGKTTFINAFANYLKFKTFNDAKSGDIEILVSSKFTITDGYYNNKIIKIGIEDSNEQFENVSTSSTQRCRSHVFHITRNKKIRLIDTPGIGDTRGLDQDKKNFADMLNYISNYKFLNGICILLKPNNSRLNVVFRFYIQELLTNLHKNAKDNIVFCFTNSRGTFYRPGDTLPPLKEQLEEFNKRSNVELKANKDTMYCFDNESFRFLAAFKRDIKFINEYSFAESWDKSVDESLRLIKYIMTRPPHKVKHTLSLNNSRNIVSLLSKPLAEIEQLIQMNIKLIKEKQKELEDINQEEFKDKLYILQLKLEPVVLEYPRTVCTNNKCIKLLQIEQTNIRKISYTTHCCLRCHLTNIRCDEIDNTALRSCSALVTGECKICGCSWNKHMHITYENNINIKVKKKSTKKAILEKCHKRILKLQKEQQKINEINLKFTQFLRQNAIYNSCDAYVDYLNHFINEEKIKKCANTDNDEIISGLETTKKNYLESIEVMIKNNDSSMHPISPKDIAEFEQQLYSLKINGSTLKKMKDEAERSQTNAFIYNENHYIHTWKSFSNFITKVFQG</sequence>
<dbReference type="PANTHER" id="PTHR32046:SF11">
    <property type="entry name" value="IMMUNE-ASSOCIATED NUCLEOTIDE-BINDING PROTEIN 10-LIKE"/>
    <property type="match status" value="1"/>
</dbReference>
<evidence type="ECO:0000313" key="2">
    <source>
        <dbReference type="EMBL" id="GBC01567.1"/>
    </source>
</evidence>
<reference evidence="2 3" key="1">
    <citation type="submission" date="2017-11" db="EMBL/GenBank/DDBJ databases">
        <title>The genome of Rhizophagus clarus HR1 reveals common genetic basis of auxotrophy among arbuscular mycorrhizal fungi.</title>
        <authorList>
            <person name="Kobayashi Y."/>
        </authorList>
    </citation>
    <scope>NUCLEOTIDE SEQUENCE [LARGE SCALE GENOMIC DNA]</scope>
    <source>
        <strain evidence="2 3">HR1</strain>
    </source>
</reference>
<dbReference type="InterPro" id="IPR027417">
    <property type="entry name" value="P-loop_NTPase"/>
</dbReference>
<dbReference type="Pfam" id="PF26633">
    <property type="entry name" value="DUF8206"/>
    <property type="match status" value="1"/>
</dbReference>
<dbReference type="SUPFAM" id="SSF52540">
    <property type="entry name" value="P-loop containing nucleoside triphosphate hydrolases"/>
    <property type="match status" value="1"/>
</dbReference>